<evidence type="ECO:0000313" key="2">
    <source>
        <dbReference type="Proteomes" id="UP000240490"/>
    </source>
</evidence>
<comment type="caution">
    <text evidence="1">The sequence shown here is derived from an EMBL/GenBank/DDBJ whole genome shotgun (WGS) entry which is preliminary data.</text>
</comment>
<dbReference type="Proteomes" id="UP000240490">
    <property type="component" value="Unassembled WGS sequence"/>
</dbReference>
<organism evidence="1 2">
    <name type="scientific">Candidatus Marsarchaeota G2 archaeon ECH_B_SAG-M15</name>
    <dbReference type="NCBI Taxonomy" id="1978162"/>
    <lineage>
        <taxon>Archaea</taxon>
        <taxon>Candidatus Marsarchaeota</taxon>
        <taxon>Candidatus Marsarchaeota group 2</taxon>
    </lineage>
</organism>
<proteinExistence type="predicted"/>
<dbReference type="AlphaFoldDB" id="A0A2R6AVL2"/>
<reference evidence="1 2" key="1">
    <citation type="submission" date="2017-04" db="EMBL/GenBank/DDBJ databases">
        <title>Novel microbial lineages endemic to geothermal iron-oxide mats fill important gaps in the evolutionary history of Archaea.</title>
        <authorList>
            <person name="Jay Z.J."/>
            <person name="Beam J.P."/>
            <person name="Dlakic M."/>
            <person name="Rusch D.B."/>
            <person name="Kozubal M.A."/>
            <person name="Inskeep W.P."/>
        </authorList>
    </citation>
    <scope>NUCLEOTIDE SEQUENCE [LARGE SCALE GENOMIC DNA]</scope>
    <source>
        <strain evidence="1">ECH_B_SAG-M15</strain>
    </source>
</reference>
<name>A0A2R6AVL2_9ARCH</name>
<dbReference type="EMBL" id="NEXJ01000084">
    <property type="protein sequence ID" value="PSN90397.1"/>
    <property type="molecule type" value="Genomic_DNA"/>
</dbReference>
<evidence type="ECO:0000313" key="1">
    <source>
        <dbReference type="EMBL" id="PSN90397.1"/>
    </source>
</evidence>
<accession>A0A2R6AVL2</accession>
<gene>
    <name evidence="1" type="ORF">B9Q08_04825</name>
</gene>
<sequence length="275" mass="30787">MEEAEVTILFESKDKVEVERFKRNLLEQISPHMGIRFLELCFDKREDLLTKGRELAEKFFNAAVGLGAIIASESQEHQESSGLAFTPEWFSSSSKTSDERTLAECYVYAKTFGLNDFPAVLTNKIVVAAGRLPSLEEVASQLKIPVPSPKEPLTQNIRQERENIPVVPQEMGTQSLTQIQPEPLHVHLAQEQTETTILNSDISGERQTAVASSTPDIMLDEQTKARIVEVLKRTGFRGPEECTGCLYFIENENRCALLHIAISDVKKPICRLNLG</sequence>
<protein>
    <submittedName>
        <fullName evidence="1">Uncharacterized protein</fullName>
    </submittedName>
</protein>